<dbReference type="Pfam" id="PF21787">
    <property type="entry name" value="TNP-like_RNaseH_N"/>
    <property type="match status" value="1"/>
</dbReference>
<gene>
    <name evidence="3" type="primary">LOC106815380</name>
</gene>
<dbReference type="GeneID" id="106815380"/>
<name>A0ABM1ET00_PRICU</name>
<feature type="domain" description="Transposable element P transposase-like RNase H" evidence="1">
    <location>
        <begin position="17"/>
        <end position="133"/>
    </location>
</feature>
<dbReference type="InterPro" id="IPR048365">
    <property type="entry name" value="TNP-like_RNaseH_N"/>
</dbReference>
<evidence type="ECO:0000313" key="2">
    <source>
        <dbReference type="Proteomes" id="UP000695022"/>
    </source>
</evidence>
<dbReference type="RefSeq" id="XP_014675321.1">
    <property type="nucleotide sequence ID" value="XM_014819835.1"/>
</dbReference>
<keyword evidence="2" id="KW-1185">Reference proteome</keyword>
<protein>
    <submittedName>
        <fullName evidence="3">Uncharacterized protein LOC106815380</fullName>
    </submittedName>
</protein>
<evidence type="ECO:0000259" key="1">
    <source>
        <dbReference type="Pfam" id="PF21787"/>
    </source>
</evidence>
<sequence>MRAAAQEAKVPDHGWAGGLHHDETKIQQDLVLIMMGGKPSLTGWIDVGEEAGNLRMLKEGCVKQTLASEVIQLTFMGYTGFRFPLCHYPTGGVKASELHIIIWDAIAKLADWGFTVDFINQDGGEENRQFVKSHFDGDPVKASYASPNLADQTRSVVHTQDFSHNIKKLRNAILSSGEIKGKHTRKLICNDKPIVWQHWIDAVEWDRNVNSRPIYHKVTDTHLHPSGSEKMRNHLAEQMLNDEMFHLMQCFQNSLEDKNASQLTSTIELLEHSSKLISIFRSKKPIISISDDRFHILSQALRWFQMWRNNVRSNTTLTNGEMSRMLPSTACLDDMICMLVTFPKVCQIHLSEYKTGSVSPSRFNNDIAENMFCQQRGLHNGNATNPNYATYRTTVNSVLLGQSLLSRGRKSNAGLKAAKPYNHYVTGPVCKRAKKTICKPAKKSKSKHCKTRKIRL</sequence>
<dbReference type="Proteomes" id="UP000695022">
    <property type="component" value="Unplaced"/>
</dbReference>
<accession>A0ABM1ET00</accession>
<evidence type="ECO:0000313" key="3">
    <source>
        <dbReference type="RefSeq" id="XP_014675321.1"/>
    </source>
</evidence>
<reference evidence="3" key="1">
    <citation type="submission" date="2025-08" db="UniProtKB">
        <authorList>
            <consortium name="RefSeq"/>
        </authorList>
    </citation>
    <scope>IDENTIFICATION</scope>
</reference>
<organism evidence="2 3">
    <name type="scientific">Priapulus caudatus</name>
    <name type="common">Priapulid worm</name>
    <dbReference type="NCBI Taxonomy" id="37621"/>
    <lineage>
        <taxon>Eukaryota</taxon>
        <taxon>Metazoa</taxon>
        <taxon>Ecdysozoa</taxon>
        <taxon>Scalidophora</taxon>
        <taxon>Priapulida</taxon>
        <taxon>Priapulimorpha</taxon>
        <taxon>Priapulimorphida</taxon>
        <taxon>Priapulidae</taxon>
        <taxon>Priapulus</taxon>
    </lineage>
</organism>
<proteinExistence type="predicted"/>